<reference evidence="1" key="1">
    <citation type="submission" date="2014-05" db="EMBL/GenBank/DDBJ databases">
        <title>The transcriptome of the halophilic microalga Tetraselmis sp. GSL018 isolated from the Great Salt Lake, Utah.</title>
        <authorList>
            <person name="Jinkerson R.E."/>
            <person name="D'Adamo S."/>
            <person name="Posewitz M.C."/>
        </authorList>
    </citation>
    <scope>NUCLEOTIDE SEQUENCE</scope>
    <source>
        <strain evidence="1">GSL018</strain>
    </source>
</reference>
<accession>A0A061RMT5</accession>
<organism evidence="1">
    <name type="scientific">Tetraselmis sp. GSL018</name>
    <dbReference type="NCBI Taxonomy" id="582737"/>
    <lineage>
        <taxon>Eukaryota</taxon>
        <taxon>Viridiplantae</taxon>
        <taxon>Chlorophyta</taxon>
        <taxon>core chlorophytes</taxon>
        <taxon>Chlorodendrophyceae</taxon>
        <taxon>Chlorodendrales</taxon>
        <taxon>Chlorodendraceae</taxon>
        <taxon>Tetraselmis</taxon>
    </lineage>
</organism>
<name>A0A061RMT5_9CHLO</name>
<dbReference type="AlphaFoldDB" id="A0A061RMT5"/>
<evidence type="ECO:0000313" key="1">
    <source>
        <dbReference type="EMBL" id="JAC73293.1"/>
    </source>
</evidence>
<gene>
    <name evidence="1" type="ORF">TSPGSL018_29227</name>
</gene>
<dbReference type="EMBL" id="GBEZ01012609">
    <property type="protein sequence ID" value="JAC73293.1"/>
    <property type="molecule type" value="Transcribed_RNA"/>
</dbReference>
<sequence>MPMRPQQTSAGAVSGGVMALVQGEGAFCPPSSRCSTLYPAFVLGLMASGRWIESAAGKGLVGR</sequence>
<proteinExistence type="predicted"/>
<protein>
    <submittedName>
        <fullName evidence="1">Uncharacterized protein</fullName>
    </submittedName>
</protein>